<feature type="domain" description="Endonuclease GajA/Old nuclease/RecF-like AAA" evidence="1">
    <location>
        <begin position="137"/>
        <end position="355"/>
    </location>
</feature>
<evidence type="ECO:0000313" key="4">
    <source>
        <dbReference type="Proteomes" id="UP001207687"/>
    </source>
</evidence>
<reference evidence="3" key="1">
    <citation type="submission" date="2023-08" db="EMBL/GenBank/DDBJ databases">
        <title>Genomic analyses of the natural microbiome of Caenorhabditis elegans.</title>
        <authorList>
            <person name="Samuel B."/>
        </authorList>
    </citation>
    <scope>NUCLEOTIDE SEQUENCE</scope>
    <source>
        <strain evidence="3">BIGb0220</strain>
    </source>
</reference>
<sequence>MKLQKLKICNFRSFKNEEIFEFDELNGLIGANSTGKSSALLALCKLFSENSSERTISKKDFFQVEPEKNRYLYIEAVLQTNIGPTETPLFFEHYVVDNQGESPYLRIRLEATWEDDGTIEGAIDSRIYFITCPEDEEIHEANKMSANRNVLNKIRVIYVPALRNPNLQLKNVSGSMMNRIMRGINWSDDTKASIKNLINDLNDVTASEKGIVILQEAIKNKWGKYQSDKRYSKASLVFNSDNVESALTKAEVIFSSQEGEGYSSIDDMGDGHRSLFYISIIESFLDIEEKINTEESEGYKKSIDLSPPLLTILAVEEPENHIAPHLLGKLLLKLRNVSKKENAQVVLTSHSSAIIKRISPNEIRYLRLDVESQSTKVKSISLPEEEIYADEYKFVKEAVTAYPELYFSKLVILGEGDSEELILSKFFEINGGNVDISEISVVPLGGRFVNHFWRLLADLEIPYITLLDLDRERSGGGWGRIKYALTQLIARGYNRDEILQLADGNVMSEETFLRMHNWDVANIKCMESWITRLENYGIFFSSPLDIDFLMLEIFEDSYKYILSENEGPRLKIDGESKPIKELGDELFESKEYNSRIKDSVHATLKKEGGKGDTYTDIQQKLMIWYNYFFLGRGKPTTHISMFANIDEEKLKKSTPEVIKKIITKANHILTGDVQDE</sequence>
<feature type="domain" description="OLD protein-like TOPRIM" evidence="2">
    <location>
        <begin position="407"/>
        <end position="470"/>
    </location>
</feature>
<dbReference type="PANTHER" id="PTHR43581:SF4">
    <property type="entry name" value="ATP_GTP PHOSPHATASE"/>
    <property type="match status" value="1"/>
</dbReference>
<gene>
    <name evidence="3" type="ORF">M2256_000138</name>
</gene>
<dbReference type="Gene3D" id="3.40.50.300">
    <property type="entry name" value="P-loop containing nucleotide triphosphate hydrolases"/>
    <property type="match status" value="1"/>
</dbReference>
<evidence type="ECO:0000313" key="3">
    <source>
        <dbReference type="EMBL" id="MCW2279680.1"/>
    </source>
</evidence>
<dbReference type="Proteomes" id="UP001207687">
    <property type="component" value="Unassembled WGS sequence"/>
</dbReference>
<proteinExistence type="predicted"/>
<dbReference type="SUPFAM" id="SSF52540">
    <property type="entry name" value="P-loop containing nucleoside triphosphate hydrolases"/>
    <property type="match status" value="1"/>
</dbReference>
<dbReference type="InterPro" id="IPR027417">
    <property type="entry name" value="P-loop_NTPase"/>
</dbReference>
<name>A0AAW5TRU5_9LACT</name>
<keyword evidence="3" id="KW-0378">Hydrolase</keyword>
<dbReference type="Pfam" id="PF20469">
    <property type="entry name" value="OLD-like_TOPRIM"/>
    <property type="match status" value="1"/>
</dbReference>
<keyword evidence="3" id="KW-0255">Endonuclease</keyword>
<dbReference type="InterPro" id="IPR034139">
    <property type="entry name" value="TOPRIM_OLD"/>
</dbReference>
<dbReference type="GO" id="GO:0004519">
    <property type="term" value="F:endonuclease activity"/>
    <property type="evidence" value="ECO:0007669"/>
    <property type="project" value="UniProtKB-KW"/>
</dbReference>
<evidence type="ECO:0000259" key="2">
    <source>
        <dbReference type="Pfam" id="PF20469"/>
    </source>
</evidence>
<organism evidence="3 4">
    <name type="scientific">Lactococcus lactis</name>
    <dbReference type="NCBI Taxonomy" id="1358"/>
    <lineage>
        <taxon>Bacteria</taxon>
        <taxon>Bacillati</taxon>
        <taxon>Bacillota</taxon>
        <taxon>Bacilli</taxon>
        <taxon>Lactobacillales</taxon>
        <taxon>Streptococcaceae</taxon>
        <taxon>Lactococcus</taxon>
    </lineage>
</organism>
<dbReference type="RefSeq" id="WP_211751876.1">
    <property type="nucleotide sequence ID" value="NZ_CP170449.1"/>
</dbReference>
<accession>A0AAW5TRU5</accession>
<comment type="caution">
    <text evidence="3">The sequence shown here is derived from an EMBL/GenBank/DDBJ whole genome shotgun (WGS) entry which is preliminary data.</text>
</comment>
<dbReference type="PANTHER" id="PTHR43581">
    <property type="entry name" value="ATP/GTP PHOSPHATASE"/>
    <property type="match status" value="1"/>
</dbReference>
<evidence type="ECO:0000259" key="1">
    <source>
        <dbReference type="Pfam" id="PF13175"/>
    </source>
</evidence>
<dbReference type="CDD" id="cd01026">
    <property type="entry name" value="TOPRIM_OLD"/>
    <property type="match status" value="1"/>
</dbReference>
<dbReference type="InterPro" id="IPR041685">
    <property type="entry name" value="AAA_GajA/Old/RecF-like"/>
</dbReference>
<dbReference type="Pfam" id="PF13175">
    <property type="entry name" value="AAA_15"/>
    <property type="match status" value="2"/>
</dbReference>
<keyword evidence="3" id="KW-0540">Nuclease</keyword>
<feature type="domain" description="Endonuclease GajA/Old nuclease/RecF-like AAA" evidence="1">
    <location>
        <begin position="1"/>
        <end position="70"/>
    </location>
</feature>
<dbReference type="EMBL" id="JAOQNN010000001">
    <property type="protein sequence ID" value="MCW2279680.1"/>
    <property type="molecule type" value="Genomic_DNA"/>
</dbReference>
<dbReference type="InterPro" id="IPR051396">
    <property type="entry name" value="Bact_Antivir_Def_Nuclease"/>
</dbReference>
<protein>
    <submittedName>
        <fullName evidence="3">ATP-dependent endonuclease of OLD family</fullName>
    </submittedName>
</protein>
<dbReference type="AlphaFoldDB" id="A0AAW5TRU5"/>